<feature type="domain" description="DUF3048" evidence="1">
    <location>
        <begin position="2"/>
        <end position="78"/>
    </location>
</feature>
<reference evidence="4" key="2">
    <citation type="submission" date="2015-08" db="EMBL/GenBank/DDBJ databases">
        <title>Draft Genome Sequence of a Heterotrophic Facultative Anaerobic Bacterium Ardenticatena maritima Strain 110S.</title>
        <authorList>
            <person name="Kawaichi S."/>
            <person name="Yoshida T."/>
            <person name="Sako Y."/>
            <person name="Nakamura R."/>
        </authorList>
    </citation>
    <scope>NUCLEOTIDE SEQUENCE [LARGE SCALE GENOMIC DNA]</scope>
    <source>
        <strain evidence="4">110S</strain>
    </source>
</reference>
<dbReference type="EMBL" id="BBZA01000292">
    <property type="protein sequence ID" value="GAP64644.1"/>
    <property type="molecule type" value="Genomic_DNA"/>
</dbReference>
<evidence type="ECO:0000313" key="3">
    <source>
        <dbReference type="EMBL" id="GAP64644.1"/>
    </source>
</evidence>
<dbReference type="AlphaFoldDB" id="A0A0M9UE26"/>
<dbReference type="FunCoup" id="A0A0M9UE26">
    <property type="interactions" value="3"/>
</dbReference>
<evidence type="ECO:0000313" key="4">
    <source>
        <dbReference type="Proteomes" id="UP000037784"/>
    </source>
</evidence>
<dbReference type="InParanoid" id="A0A0M9UE26"/>
<organism evidence="3 4">
    <name type="scientific">Ardenticatena maritima</name>
    <dbReference type="NCBI Taxonomy" id="872965"/>
    <lineage>
        <taxon>Bacteria</taxon>
        <taxon>Bacillati</taxon>
        <taxon>Chloroflexota</taxon>
        <taxon>Ardenticatenia</taxon>
        <taxon>Ardenticatenales</taxon>
        <taxon>Ardenticatenaceae</taxon>
        <taxon>Ardenticatena</taxon>
    </lineage>
</organism>
<evidence type="ECO:0008006" key="5">
    <source>
        <dbReference type="Google" id="ProtNLM"/>
    </source>
</evidence>
<evidence type="ECO:0000259" key="2">
    <source>
        <dbReference type="Pfam" id="PF17479"/>
    </source>
</evidence>
<evidence type="ECO:0000259" key="1">
    <source>
        <dbReference type="Pfam" id="PF11258"/>
    </source>
</evidence>
<sequence>MRSARLIDLQLWPMLDAILVHVGASQPVTDMILSSPWNRANIDEWLGHNAFYRIPADQAAVSWLRTYTSAARLWQFAESIGEQRPSRTLRGWQFDATPPDGGRPARTVIIPYSPGTSSVVTYRYDAESGRYLRYQGDTPHIDRTTGTQLSAATIFIVFADMTVTPIVEDSLGNKSLHFKVWGEGKGIVVRDGRAYDVTWRREGENVLIRPIAPDGSIFPFKPGPLWVQIVPTGMDVSLSE</sequence>
<dbReference type="Pfam" id="PF11258">
    <property type="entry name" value="DUF3048"/>
    <property type="match status" value="1"/>
</dbReference>
<dbReference type="SUPFAM" id="SSF159774">
    <property type="entry name" value="YerB-like"/>
    <property type="match status" value="1"/>
</dbReference>
<proteinExistence type="predicted"/>
<dbReference type="Pfam" id="PF17479">
    <property type="entry name" value="DUF3048_C"/>
    <property type="match status" value="1"/>
</dbReference>
<feature type="domain" description="DUF3048" evidence="2">
    <location>
        <begin position="110"/>
        <end position="227"/>
    </location>
</feature>
<dbReference type="STRING" id="872965.SE16_11990"/>
<gene>
    <name evidence="3" type="ORF">ARMA_3067</name>
</gene>
<keyword evidence="4" id="KW-1185">Reference proteome</keyword>
<dbReference type="InterPro" id="IPR023158">
    <property type="entry name" value="YerB-like_sf"/>
</dbReference>
<dbReference type="InterPro" id="IPR021416">
    <property type="entry name" value="DUF3048_N"/>
</dbReference>
<accession>A0A0M9UE26</accession>
<dbReference type="Proteomes" id="UP000037784">
    <property type="component" value="Unassembled WGS sequence"/>
</dbReference>
<name>A0A0M9UE26_9CHLR</name>
<protein>
    <recommendedName>
        <fullName evidence="5">DUF3048 domain-containing protein</fullName>
    </recommendedName>
</protein>
<dbReference type="InterPro" id="IPR035328">
    <property type="entry name" value="DUF3048_C"/>
</dbReference>
<dbReference type="Gene3D" id="3.50.90.10">
    <property type="entry name" value="YerB-like"/>
    <property type="match status" value="1"/>
</dbReference>
<comment type="caution">
    <text evidence="3">The sequence shown here is derived from an EMBL/GenBank/DDBJ whole genome shotgun (WGS) entry which is preliminary data.</text>
</comment>
<reference evidence="3 4" key="1">
    <citation type="journal article" date="2015" name="Genome Announc.">
        <title>Draft Genome Sequence of a Heterotrophic Facultative Anaerobic Thermophilic Bacterium, Ardenticatena maritima Strain 110ST.</title>
        <authorList>
            <person name="Kawaichi S."/>
            <person name="Yoshida T."/>
            <person name="Sako Y."/>
            <person name="Nakamura R."/>
        </authorList>
    </citation>
    <scope>NUCLEOTIDE SEQUENCE [LARGE SCALE GENOMIC DNA]</scope>
    <source>
        <strain evidence="3 4">110S</strain>
    </source>
</reference>